<keyword evidence="3 4" id="KW-0456">Lyase</keyword>
<name>A0A212L1T4_9BACT</name>
<evidence type="ECO:0000256" key="1">
    <source>
        <dbReference type="ARBA" id="ARBA00001933"/>
    </source>
</evidence>
<dbReference type="GO" id="GO:0030170">
    <property type="term" value="F:pyridoxal phosphate binding"/>
    <property type="evidence" value="ECO:0007669"/>
    <property type="project" value="InterPro"/>
</dbReference>
<dbReference type="Gene3D" id="3.40.50.1100">
    <property type="match status" value="2"/>
</dbReference>
<dbReference type="GO" id="GO:0009097">
    <property type="term" value="P:isoleucine biosynthetic process"/>
    <property type="evidence" value="ECO:0007669"/>
    <property type="project" value="TreeGrafter"/>
</dbReference>
<sequence length="446" mass="47633">MSSYNTLENLIQEYPLLRQMAAGEPVCWTNPGLRPFAEAAADNPFGLEDALDAMTRLERFAPYIAQVFPETAARGGIIESPVREAPAMRARLEELWSLPLQGRLFLKLDSQLPVSGSIKARGGFYEVMALAERLALKNGILKPGDCYSTLATPAAKEAFGKYSLAVGSTGNLGLSVGLMGAALGFKTTVHMSGDARQWKKDLLRQRGVTVVEYPEDYSKAVAAGRALAATDPFCHFVDDESSRDLFLGYAVAGLRLKQQLKDAGIRPDAEHPLCVYLPCGVGGGPGGVTFGLKLAFGDAVSCYFAEPTQAPAVILGLITGRDDAISGQDLGLPGKTAADGLAVSRPSALVCRAMRSLVSGLYTMRDETLYLLLHHLFQTEGIFLEPSALAGFPGVRHVARGGFGPHPHAAQGTHLVWCTGGSLVPEQERQTYLAMGEKCAAEATPY</sequence>
<comment type="similarity">
    <text evidence="4">Belongs to the serine/threonine dehydratase family. DsdA subfamily.</text>
</comment>
<dbReference type="GO" id="GO:0016836">
    <property type="term" value="F:hydro-lyase activity"/>
    <property type="evidence" value="ECO:0007669"/>
    <property type="project" value="UniProtKB-UniRule"/>
</dbReference>
<dbReference type="Pfam" id="PF00291">
    <property type="entry name" value="PALP"/>
    <property type="match status" value="1"/>
</dbReference>
<dbReference type="AlphaFoldDB" id="A0A212L1T4"/>
<dbReference type="InterPro" id="IPR036052">
    <property type="entry name" value="TrpB-like_PALP_sf"/>
</dbReference>
<dbReference type="RefSeq" id="WP_179979770.1">
    <property type="nucleotide sequence ID" value="NZ_LT608333.1"/>
</dbReference>
<protein>
    <recommendedName>
        <fullName evidence="4">Probable D-serine dehydratase</fullName>
        <ecNumber evidence="4">4.3.1.18</ecNumber>
    </recommendedName>
    <alternativeName>
        <fullName evidence="4">D-serine deaminase</fullName>
        <shortName evidence="4">DSD</shortName>
    </alternativeName>
</protein>
<dbReference type="NCBIfam" id="TIGR02035">
    <property type="entry name" value="D_Ser_am_lyase"/>
    <property type="match status" value="1"/>
</dbReference>
<dbReference type="PANTHER" id="PTHR48078:SF9">
    <property type="entry name" value="D-SERINE DEHYDRATASE"/>
    <property type="match status" value="1"/>
</dbReference>
<feature type="domain" description="Tryptophan synthase beta chain-like PALP" evidence="5">
    <location>
        <begin position="100"/>
        <end position="405"/>
    </location>
</feature>
<evidence type="ECO:0000256" key="4">
    <source>
        <dbReference type="HAMAP-Rule" id="MF_01030"/>
    </source>
</evidence>
<dbReference type="GO" id="GO:0008721">
    <property type="term" value="F:D-serine ammonia-lyase activity"/>
    <property type="evidence" value="ECO:0007669"/>
    <property type="project" value="UniProtKB-EC"/>
</dbReference>
<evidence type="ECO:0000313" key="6">
    <source>
        <dbReference type="EMBL" id="SCM71502.1"/>
    </source>
</evidence>
<keyword evidence="2 4" id="KW-0663">Pyridoxal phosphate</keyword>
<evidence type="ECO:0000256" key="3">
    <source>
        <dbReference type="ARBA" id="ARBA00023239"/>
    </source>
</evidence>
<gene>
    <name evidence="4 6" type="primary">dsdA</name>
    <name evidence="6" type="ORF">KL86DES1_20014</name>
</gene>
<dbReference type="EMBL" id="FMJC01000002">
    <property type="protein sequence ID" value="SCM71502.1"/>
    <property type="molecule type" value="Genomic_DNA"/>
</dbReference>
<dbReference type="InterPro" id="IPR050147">
    <property type="entry name" value="Ser/Thr_Dehydratase"/>
</dbReference>
<dbReference type="InterPro" id="IPR000634">
    <property type="entry name" value="Ser/Thr_deHydtase_PyrdxlP-BS"/>
</dbReference>
<feature type="modified residue" description="N6-(pyridoxal phosphate)lysine" evidence="4">
    <location>
        <position position="119"/>
    </location>
</feature>
<dbReference type="InterPro" id="IPR011780">
    <property type="entry name" value="D_Ser_am_lyase"/>
</dbReference>
<dbReference type="HAMAP" id="MF_01030">
    <property type="entry name" value="D_Ser_dehydrat"/>
    <property type="match status" value="1"/>
</dbReference>
<reference evidence="6" key="1">
    <citation type="submission" date="2016-08" db="EMBL/GenBank/DDBJ databases">
        <authorList>
            <person name="Seilhamer J.J."/>
        </authorList>
    </citation>
    <scope>NUCLEOTIDE SEQUENCE</scope>
    <source>
        <strain evidence="6">86-1</strain>
    </source>
</reference>
<dbReference type="EC" id="4.3.1.18" evidence="4"/>
<dbReference type="PROSITE" id="PS00165">
    <property type="entry name" value="DEHYDRATASE_SER_THR"/>
    <property type="match status" value="1"/>
</dbReference>
<dbReference type="PANTHER" id="PTHR48078">
    <property type="entry name" value="THREONINE DEHYDRATASE, MITOCHONDRIAL-RELATED"/>
    <property type="match status" value="1"/>
</dbReference>
<comment type="cofactor">
    <cofactor evidence="1 4">
        <name>pyridoxal 5'-phosphate</name>
        <dbReference type="ChEBI" id="CHEBI:597326"/>
    </cofactor>
</comment>
<organism evidence="6">
    <name type="scientific">uncultured Desulfovibrio sp</name>
    <dbReference type="NCBI Taxonomy" id="167968"/>
    <lineage>
        <taxon>Bacteria</taxon>
        <taxon>Pseudomonadati</taxon>
        <taxon>Thermodesulfobacteriota</taxon>
        <taxon>Desulfovibrionia</taxon>
        <taxon>Desulfovibrionales</taxon>
        <taxon>Desulfovibrionaceae</taxon>
        <taxon>Desulfovibrio</taxon>
        <taxon>environmental samples</taxon>
    </lineage>
</organism>
<evidence type="ECO:0000256" key="2">
    <source>
        <dbReference type="ARBA" id="ARBA00022898"/>
    </source>
</evidence>
<proteinExistence type="inferred from homology"/>
<dbReference type="NCBIfam" id="NF002823">
    <property type="entry name" value="PRK02991.1"/>
    <property type="match status" value="1"/>
</dbReference>
<evidence type="ECO:0000259" key="5">
    <source>
        <dbReference type="Pfam" id="PF00291"/>
    </source>
</evidence>
<dbReference type="GO" id="GO:0036088">
    <property type="term" value="P:D-serine catabolic process"/>
    <property type="evidence" value="ECO:0007669"/>
    <property type="project" value="TreeGrafter"/>
</dbReference>
<accession>A0A212L1T4</accession>
<comment type="catalytic activity">
    <reaction evidence="4">
        <text>D-serine = pyruvate + NH4(+)</text>
        <dbReference type="Rhea" id="RHEA:13977"/>
        <dbReference type="ChEBI" id="CHEBI:15361"/>
        <dbReference type="ChEBI" id="CHEBI:28938"/>
        <dbReference type="ChEBI" id="CHEBI:35247"/>
        <dbReference type="EC" id="4.3.1.18"/>
    </reaction>
</comment>
<dbReference type="SUPFAM" id="SSF53686">
    <property type="entry name" value="Tryptophan synthase beta subunit-like PLP-dependent enzymes"/>
    <property type="match status" value="1"/>
</dbReference>
<dbReference type="InterPro" id="IPR001926">
    <property type="entry name" value="TrpB-like_PALP"/>
</dbReference>